<dbReference type="PANTHER" id="PTHR30435:SF19">
    <property type="entry name" value="FLAGELLAR BASAL-BODY ROD PROTEIN FLGG"/>
    <property type="match status" value="1"/>
</dbReference>
<reference evidence="7" key="1">
    <citation type="journal article" date="2019" name="Int. J. Syst. Evol. Microbiol.">
        <title>The Global Catalogue of Microorganisms (GCM) 10K type strain sequencing project: providing services to taxonomists for standard genome sequencing and annotation.</title>
        <authorList>
            <consortium name="The Broad Institute Genomics Platform"/>
            <consortium name="The Broad Institute Genome Sequencing Center for Infectious Disease"/>
            <person name="Wu L."/>
            <person name="Ma J."/>
        </authorList>
    </citation>
    <scope>NUCLEOTIDE SEQUENCE [LARGE SCALE GENOMIC DNA]</scope>
    <source>
        <strain evidence="7">TISTR 1827</strain>
    </source>
</reference>
<dbReference type="NCBIfam" id="TIGR03506">
    <property type="entry name" value="FlgEFG_subfam"/>
    <property type="match status" value="2"/>
</dbReference>
<keyword evidence="6" id="KW-0282">Flagellum</keyword>
<dbReference type="EMBL" id="JBHUMY010000043">
    <property type="protein sequence ID" value="MFD2663383.1"/>
    <property type="molecule type" value="Genomic_DNA"/>
</dbReference>
<name>A0ABW5R6D9_9BACL</name>
<keyword evidence="7" id="KW-1185">Reference proteome</keyword>
<dbReference type="Pfam" id="PF06429">
    <property type="entry name" value="Flg_bbr_C"/>
    <property type="match status" value="1"/>
</dbReference>
<comment type="caution">
    <text evidence="6">The sequence shown here is derived from an EMBL/GenBank/DDBJ whole genome shotgun (WGS) entry which is preliminary data.</text>
</comment>
<keyword evidence="6" id="KW-0969">Cilium</keyword>
<dbReference type="Pfam" id="PF00460">
    <property type="entry name" value="Flg_bb_rod"/>
    <property type="match status" value="1"/>
</dbReference>
<comment type="similarity">
    <text evidence="1 2">Belongs to the flagella basal body rod proteins family.</text>
</comment>
<evidence type="ECO:0000256" key="1">
    <source>
        <dbReference type="ARBA" id="ARBA00009677"/>
    </source>
</evidence>
<dbReference type="InterPro" id="IPR001444">
    <property type="entry name" value="Flag_bb_rod_N"/>
</dbReference>
<protein>
    <submittedName>
        <fullName evidence="6">Flagellar hook-basal body protein</fullName>
    </submittedName>
</protein>
<evidence type="ECO:0000259" key="3">
    <source>
        <dbReference type="Pfam" id="PF00460"/>
    </source>
</evidence>
<organism evidence="6 7">
    <name type="scientific">Paenibacillus thailandensis</name>
    <dbReference type="NCBI Taxonomy" id="393250"/>
    <lineage>
        <taxon>Bacteria</taxon>
        <taxon>Bacillati</taxon>
        <taxon>Bacillota</taxon>
        <taxon>Bacilli</taxon>
        <taxon>Bacillales</taxon>
        <taxon>Paenibacillaceae</taxon>
        <taxon>Paenibacillus</taxon>
    </lineage>
</organism>
<dbReference type="RefSeq" id="WP_379279297.1">
    <property type="nucleotide sequence ID" value="NZ_JBHUGT010000017.1"/>
</dbReference>
<dbReference type="SUPFAM" id="SSF117143">
    <property type="entry name" value="Flagellar hook protein flgE"/>
    <property type="match status" value="1"/>
</dbReference>
<keyword evidence="6" id="KW-0966">Cell projection</keyword>
<proteinExistence type="inferred from homology"/>
<feature type="domain" description="Flagellar basal body rod protein N-terminal" evidence="3">
    <location>
        <begin position="8"/>
        <end position="35"/>
    </location>
</feature>
<dbReference type="InterPro" id="IPR053967">
    <property type="entry name" value="LlgE_F_G-like_D1"/>
</dbReference>
<dbReference type="InterPro" id="IPR020013">
    <property type="entry name" value="Flagellar_FlgE/F/G"/>
</dbReference>
<comment type="subcellular location">
    <subcellularLocation>
        <location evidence="2">Bacterial flagellum basal body</location>
    </subcellularLocation>
</comment>
<evidence type="ECO:0000259" key="5">
    <source>
        <dbReference type="Pfam" id="PF22692"/>
    </source>
</evidence>
<gene>
    <name evidence="6" type="ORF">ACFSW5_24400</name>
</gene>
<keyword evidence="2" id="KW-0975">Bacterial flagellum</keyword>
<feature type="domain" description="Flagellar basal-body/hook protein C-terminal" evidence="4">
    <location>
        <begin position="233"/>
        <end position="278"/>
    </location>
</feature>
<dbReference type="InterPro" id="IPR010930">
    <property type="entry name" value="Flg_bb/hook_C_dom"/>
</dbReference>
<dbReference type="Proteomes" id="UP001597493">
    <property type="component" value="Unassembled WGS sequence"/>
</dbReference>
<dbReference type="InterPro" id="IPR037925">
    <property type="entry name" value="FlgE/F/G-like"/>
</dbReference>
<evidence type="ECO:0000313" key="7">
    <source>
        <dbReference type="Proteomes" id="UP001597493"/>
    </source>
</evidence>
<dbReference type="PANTHER" id="PTHR30435">
    <property type="entry name" value="FLAGELLAR PROTEIN"/>
    <property type="match status" value="1"/>
</dbReference>
<accession>A0ABW5R6D9</accession>
<feature type="domain" description="Flagellar hook protein FlgE/F/G-like D1" evidence="5">
    <location>
        <begin position="96"/>
        <end position="176"/>
    </location>
</feature>
<sequence>MNSSMINAMVSMNGLQRKLDVLADNIANQETVGYKRKEASFADLLHSSYEQPESFSQPGRMTPLGFRQGWGSRLASVRTDFEQGVLKETGVKTDMAIDGNAWFQVETGGEEQYGYTRNGSFQLTPMPNGDTILATEQGYPVVSRVYDPVARTEVDGRIVVPNGFSVKVSSDGTVTAENEAGETMELGRIKLMQATSPAALTATADNLFIAARGEDGNELVREVNPDAEGIAVKQGFLEQSNVDLSSEITELINVQRAYQLAARALTSSDTMMNLANNMRA</sequence>
<evidence type="ECO:0000259" key="4">
    <source>
        <dbReference type="Pfam" id="PF06429"/>
    </source>
</evidence>
<evidence type="ECO:0000256" key="2">
    <source>
        <dbReference type="RuleBase" id="RU362116"/>
    </source>
</evidence>
<dbReference type="Pfam" id="PF22692">
    <property type="entry name" value="LlgE_F_G_D1"/>
    <property type="match status" value="1"/>
</dbReference>
<evidence type="ECO:0000313" key="6">
    <source>
        <dbReference type="EMBL" id="MFD2663383.1"/>
    </source>
</evidence>